<gene>
    <name evidence="2" type="ORF">BDV29DRAFT_177368</name>
</gene>
<name>A0A5N5WXM6_9EURO</name>
<dbReference type="Proteomes" id="UP000326565">
    <property type="component" value="Unassembled WGS sequence"/>
</dbReference>
<evidence type="ECO:0000256" key="1">
    <source>
        <dbReference type="SAM" id="MobiDB-lite"/>
    </source>
</evidence>
<protein>
    <submittedName>
        <fullName evidence="2">Uncharacterized protein</fullName>
    </submittedName>
</protein>
<feature type="compositionally biased region" description="Low complexity" evidence="1">
    <location>
        <begin position="26"/>
        <end position="35"/>
    </location>
</feature>
<evidence type="ECO:0000313" key="2">
    <source>
        <dbReference type="EMBL" id="KAB8072445.1"/>
    </source>
</evidence>
<dbReference type="EMBL" id="ML732247">
    <property type="protein sequence ID" value="KAB8072445.1"/>
    <property type="molecule type" value="Genomic_DNA"/>
</dbReference>
<evidence type="ECO:0000313" key="3">
    <source>
        <dbReference type="Proteomes" id="UP000326565"/>
    </source>
</evidence>
<feature type="region of interest" description="Disordered" evidence="1">
    <location>
        <begin position="18"/>
        <end position="48"/>
    </location>
</feature>
<proteinExistence type="predicted"/>
<reference evidence="2 3" key="1">
    <citation type="submission" date="2019-04" db="EMBL/GenBank/DDBJ databases">
        <title>Friends and foes A comparative genomics study of 23 Aspergillus species from section Flavi.</title>
        <authorList>
            <consortium name="DOE Joint Genome Institute"/>
            <person name="Kjaerbolling I."/>
            <person name="Vesth T."/>
            <person name="Frisvad J.C."/>
            <person name="Nybo J.L."/>
            <person name="Theobald S."/>
            <person name="Kildgaard S."/>
            <person name="Isbrandt T."/>
            <person name="Kuo A."/>
            <person name="Sato A."/>
            <person name="Lyhne E.K."/>
            <person name="Kogle M.E."/>
            <person name="Wiebenga A."/>
            <person name="Kun R.S."/>
            <person name="Lubbers R.J."/>
            <person name="Makela M.R."/>
            <person name="Barry K."/>
            <person name="Chovatia M."/>
            <person name="Clum A."/>
            <person name="Daum C."/>
            <person name="Haridas S."/>
            <person name="He G."/>
            <person name="LaButti K."/>
            <person name="Lipzen A."/>
            <person name="Mondo S."/>
            <person name="Riley R."/>
            <person name="Salamov A."/>
            <person name="Simmons B.A."/>
            <person name="Magnuson J.K."/>
            <person name="Henrissat B."/>
            <person name="Mortensen U.H."/>
            <person name="Larsen T.O."/>
            <person name="Devries R.P."/>
            <person name="Grigoriev I.V."/>
            <person name="Machida M."/>
            <person name="Baker S.E."/>
            <person name="Andersen M.R."/>
        </authorList>
    </citation>
    <scope>NUCLEOTIDE SEQUENCE [LARGE SCALE GENOMIC DNA]</scope>
    <source>
        <strain evidence="2 3">CBS 151.66</strain>
    </source>
</reference>
<sequence length="129" mass="14050">MSMITTARAAARPKLSLSISAAQNTSRPSLSLKSPGLPPRTPISPVAASPSAARFSSLQVPSYTYANSCSSKGILKKHSKSGAPDNVNKRIQFKGTPTVHCVTPIENPDEYYGTYNKLSREERRWTVRE</sequence>
<keyword evidence="3" id="KW-1185">Reference proteome</keyword>
<dbReference type="AlphaFoldDB" id="A0A5N5WXM6"/>
<organism evidence="2 3">
    <name type="scientific">Aspergillus leporis</name>
    <dbReference type="NCBI Taxonomy" id="41062"/>
    <lineage>
        <taxon>Eukaryota</taxon>
        <taxon>Fungi</taxon>
        <taxon>Dikarya</taxon>
        <taxon>Ascomycota</taxon>
        <taxon>Pezizomycotina</taxon>
        <taxon>Eurotiomycetes</taxon>
        <taxon>Eurotiomycetidae</taxon>
        <taxon>Eurotiales</taxon>
        <taxon>Aspergillaceae</taxon>
        <taxon>Aspergillus</taxon>
        <taxon>Aspergillus subgen. Circumdati</taxon>
    </lineage>
</organism>
<accession>A0A5N5WXM6</accession>
<dbReference type="OrthoDB" id="5357531at2759"/>